<dbReference type="STRING" id="946078.GA0070622_2801"/>
<dbReference type="PANTHER" id="PTHR33908">
    <property type="entry name" value="MANNOSYLTRANSFERASE YKCB-RELATED"/>
    <property type="match status" value="1"/>
</dbReference>
<evidence type="ECO:0000256" key="7">
    <source>
        <dbReference type="ARBA" id="ARBA00023136"/>
    </source>
</evidence>
<evidence type="ECO:0000256" key="4">
    <source>
        <dbReference type="ARBA" id="ARBA00022679"/>
    </source>
</evidence>
<keyword evidence="4 10" id="KW-0808">Transferase</keyword>
<dbReference type="Pfam" id="PF13231">
    <property type="entry name" value="PMT_2"/>
    <property type="match status" value="1"/>
</dbReference>
<evidence type="ECO:0000313" key="10">
    <source>
        <dbReference type="EMBL" id="SBT65790.1"/>
    </source>
</evidence>
<feature type="transmembrane region" description="Helical" evidence="8">
    <location>
        <begin position="308"/>
        <end position="329"/>
    </location>
</feature>
<reference evidence="11" key="1">
    <citation type="submission" date="2016-06" db="EMBL/GenBank/DDBJ databases">
        <authorList>
            <person name="Varghese N."/>
            <person name="Submissions Spin"/>
        </authorList>
    </citation>
    <scope>NUCLEOTIDE SEQUENCE [LARGE SCALE GENOMIC DNA]</scope>
    <source>
        <strain evidence="11">DSM 45794</strain>
    </source>
</reference>
<feature type="transmembrane region" description="Helical" evidence="8">
    <location>
        <begin position="63"/>
        <end position="82"/>
    </location>
</feature>
<evidence type="ECO:0000256" key="1">
    <source>
        <dbReference type="ARBA" id="ARBA00004651"/>
    </source>
</evidence>
<evidence type="ECO:0000256" key="5">
    <source>
        <dbReference type="ARBA" id="ARBA00022692"/>
    </source>
</evidence>
<protein>
    <submittedName>
        <fullName evidence="10">Dolichyl-phosphate-mannose-protein mannosyltransferase</fullName>
    </submittedName>
</protein>
<feature type="transmembrane region" description="Helical" evidence="8">
    <location>
        <begin position="262"/>
        <end position="281"/>
    </location>
</feature>
<keyword evidence="5 8" id="KW-0812">Transmembrane</keyword>
<keyword evidence="6 8" id="KW-1133">Transmembrane helix</keyword>
<keyword evidence="2" id="KW-1003">Cell membrane</keyword>
<evidence type="ECO:0000256" key="8">
    <source>
        <dbReference type="SAM" id="Phobius"/>
    </source>
</evidence>
<dbReference type="PANTHER" id="PTHR33908:SF11">
    <property type="entry name" value="MEMBRANE PROTEIN"/>
    <property type="match status" value="1"/>
</dbReference>
<evidence type="ECO:0000256" key="3">
    <source>
        <dbReference type="ARBA" id="ARBA00022676"/>
    </source>
</evidence>
<evidence type="ECO:0000256" key="6">
    <source>
        <dbReference type="ARBA" id="ARBA00022989"/>
    </source>
</evidence>
<evidence type="ECO:0000313" key="11">
    <source>
        <dbReference type="Proteomes" id="UP000199558"/>
    </source>
</evidence>
<comment type="subcellular location">
    <subcellularLocation>
        <location evidence="1">Cell membrane</location>
        <topology evidence="1">Multi-pass membrane protein</topology>
    </subcellularLocation>
</comment>
<evidence type="ECO:0000259" key="9">
    <source>
        <dbReference type="Pfam" id="PF13231"/>
    </source>
</evidence>
<feature type="transmembrane region" description="Helical" evidence="8">
    <location>
        <begin position="139"/>
        <end position="169"/>
    </location>
</feature>
<organism evidence="10 11">
    <name type="scientific">Micromonospora sediminicola</name>
    <dbReference type="NCBI Taxonomy" id="946078"/>
    <lineage>
        <taxon>Bacteria</taxon>
        <taxon>Bacillati</taxon>
        <taxon>Actinomycetota</taxon>
        <taxon>Actinomycetes</taxon>
        <taxon>Micromonosporales</taxon>
        <taxon>Micromonosporaceae</taxon>
        <taxon>Micromonospora</taxon>
    </lineage>
</organism>
<dbReference type="GO" id="GO:0009103">
    <property type="term" value="P:lipopolysaccharide biosynthetic process"/>
    <property type="evidence" value="ECO:0007669"/>
    <property type="project" value="UniProtKB-ARBA"/>
</dbReference>
<dbReference type="InterPro" id="IPR050297">
    <property type="entry name" value="LipidA_mod_glycosyltrf_83"/>
</dbReference>
<accession>A0A1A9B8E1</accession>
<evidence type="ECO:0000256" key="2">
    <source>
        <dbReference type="ARBA" id="ARBA00022475"/>
    </source>
</evidence>
<proteinExistence type="predicted"/>
<feature type="transmembrane region" description="Helical" evidence="8">
    <location>
        <begin position="181"/>
        <end position="202"/>
    </location>
</feature>
<name>A0A1A9B8E1_9ACTN</name>
<feature type="transmembrane region" description="Helical" evidence="8">
    <location>
        <begin position="94"/>
        <end position="127"/>
    </location>
</feature>
<keyword evidence="3 10" id="KW-0328">Glycosyltransferase</keyword>
<feature type="transmembrane region" description="Helical" evidence="8">
    <location>
        <begin position="222"/>
        <end position="250"/>
    </location>
</feature>
<dbReference type="GO" id="GO:0005886">
    <property type="term" value="C:plasma membrane"/>
    <property type="evidence" value="ECO:0007669"/>
    <property type="project" value="UniProtKB-SubCell"/>
</dbReference>
<gene>
    <name evidence="10" type="ORF">GA0070622_2801</name>
</gene>
<dbReference type="InterPro" id="IPR038731">
    <property type="entry name" value="RgtA/B/C-like"/>
</dbReference>
<dbReference type="AlphaFoldDB" id="A0A1A9B8E1"/>
<dbReference type="GO" id="GO:0016763">
    <property type="term" value="F:pentosyltransferase activity"/>
    <property type="evidence" value="ECO:0007669"/>
    <property type="project" value="TreeGrafter"/>
</dbReference>
<keyword evidence="7 8" id="KW-0472">Membrane</keyword>
<sequence length="482" mass="51677">MAVVVALAALLAGTASRYGYHRDELYFRFLGFHPAWGYADQPPGTPMLTRAAVEVFGDSVWGLRVPAVLAGISVAALLALIAREAGAHRWGQSLAACGAAGTFPLLFGHILITATVDMVVWLLVLLFAMRALLRGQPRWWLAAGLAVGVGLWFKLLIVLLVAVLLVAVAVVGPRPVLRCRWLWAGVLVAVLVGSPNLVYQVANELPQLEMADALREHKGDEARVLLVPVQLVVVGLPLLPVLAAGLVSLARRPTLRPVRAMALGYSFLVVALFVLAAQPYYTVGLVLTIYAVGAAATEPWMTTAPRRAALSVAVVVNVAAAAAFALPVFPLATQERVGLAELNQGTRDQIGWPAYTRQVADVFAALPAGDAARAVLITGNYGEHGAIHRYGPALGLPIERLYSGQNELHRIASPPEGSDVVILVGLGEDGSEVRDWFASCQIAARLDHGLDIDNEEQDRPVTVCRGPLQTWSALWPRFQHYD</sequence>
<keyword evidence="11" id="KW-1185">Reference proteome</keyword>
<feature type="domain" description="Glycosyltransferase RgtA/B/C/D-like" evidence="9">
    <location>
        <begin position="40"/>
        <end position="199"/>
    </location>
</feature>
<dbReference type="EMBL" id="FLRH01000003">
    <property type="protein sequence ID" value="SBT65790.1"/>
    <property type="molecule type" value="Genomic_DNA"/>
</dbReference>
<dbReference type="Proteomes" id="UP000199558">
    <property type="component" value="Unassembled WGS sequence"/>
</dbReference>